<evidence type="ECO:0000313" key="3">
    <source>
        <dbReference type="Proteomes" id="UP001596516"/>
    </source>
</evidence>
<dbReference type="InterPro" id="IPR011990">
    <property type="entry name" value="TPR-like_helical_dom_sf"/>
</dbReference>
<name>A0ABW2UK13_9RHOB</name>
<proteinExistence type="predicted"/>
<organism evidence="2 3">
    <name type="scientific">Plastorhodobacter daqingensis</name>
    <dbReference type="NCBI Taxonomy" id="1387281"/>
    <lineage>
        <taxon>Bacteria</taxon>
        <taxon>Pseudomonadati</taxon>
        <taxon>Pseudomonadota</taxon>
        <taxon>Alphaproteobacteria</taxon>
        <taxon>Rhodobacterales</taxon>
        <taxon>Paracoccaceae</taxon>
        <taxon>Plastorhodobacter</taxon>
    </lineage>
</organism>
<dbReference type="SMART" id="SM00671">
    <property type="entry name" value="SEL1"/>
    <property type="match status" value="1"/>
</dbReference>
<evidence type="ECO:0000313" key="2">
    <source>
        <dbReference type="EMBL" id="MFC7703605.1"/>
    </source>
</evidence>
<gene>
    <name evidence="2" type="ORF">ACFQXB_05285</name>
</gene>
<feature type="signal peptide" evidence="1">
    <location>
        <begin position="1"/>
        <end position="25"/>
    </location>
</feature>
<dbReference type="EMBL" id="JBHTFQ010000002">
    <property type="protein sequence ID" value="MFC7703605.1"/>
    <property type="molecule type" value="Genomic_DNA"/>
</dbReference>
<dbReference type="Pfam" id="PF08238">
    <property type="entry name" value="Sel1"/>
    <property type="match status" value="2"/>
</dbReference>
<evidence type="ECO:0000256" key="1">
    <source>
        <dbReference type="SAM" id="SignalP"/>
    </source>
</evidence>
<comment type="caution">
    <text evidence="2">The sequence shown here is derived from an EMBL/GenBank/DDBJ whole genome shotgun (WGS) entry which is preliminary data.</text>
</comment>
<sequence length="232" mass="23947">MSGLHALRRVLLPVALLSTAGAAGAGPGGALAPGAGGLGTDPFIHAAAAFEARDYPAALAGFEQVARAGDAEAQYLLALMHWAGKGVPRNFRQALYWARHAQVSGYPEAEALVRRLMPVVPPDVQAELGLALAADIGGRARAGERAAIMPYGRVLAEVLVEPDLEAAYVWFSIAHALDLPGSATALARIGAQLAPDTLLAAQDQAVQIYAAAPFRNPAEPLAPAGDGFMTDD</sequence>
<dbReference type="InterPro" id="IPR006597">
    <property type="entry name" value="Sel1-like"/>
</dbReference>
<dbReference type="SUPFAM" id="SSF81901">
    <property type="entry name" value="HCP-like"/>
    <property type="match status" value="1"/>
</dbReference>
<accession>A0ABW2UK13</accession>
<keyword evidence="3" id="KW-1185">Reference proteome</keyword>
<feature type="chain" id="PRO_5046046849" evidence="1">
    <location>
        <begin position="26"/>
        <end position="232"/>
    </location>
</feature>
<dbReference type="Gene3D" id="1.25.40.10">
    <property type="entry name" value="Tetratricopeptide repeat domain"/>
    <property type="match status" value="1"/>
</dbReference>
<protein>
    <submittedName>
        <fullName evidence="2">Tetratricopeptide repeat protein</fullName>
    </submittedName>
</protein>
<dbReference type="Proteomes" id="UP001596516">
    <property type="component" value="Unassembled WGS sequence"/>
</dbReference>
<reference evidence="3" key="1">
    <citation type="journal article" date="2019" name="Int. J. Syst. Evol. Microbiol.">
        <title>The Global Catalogue of Microorganisms (GCM) 10K type strain sequencing project: providing services to taxonomists for standard genome sequencing and annotation.</title>
        <authorList>
            <consortium name="The Broad Institute Genomics Platform"/>
            <consortium name="The Broad Institute Genome Sequencing Center for Infectious Disease"/>
            <person name="Wu L."/>
            <person name="Ma J."/>
        </authorList>
    </citation>
    <scope>NUCLEOTIDE SEQUENCE [LARGE SCALE GENOMIC DNA]</scope>
    <source>
        <strain evidence="3">CGMCC 1.12750</strain>
    </source>
</reference>
<dbReference type="RefSeq" id="WP_377400209.1">
    <property type="nucleotide sequence ID" value="NZ_JBHTFQ010000002.1"/>
</dbReference>
<keyword evidence="1" id="KW-0732">Signal</keyword>